<reference evidence="3" key="1">
    <citation type="journal article" date="2019" name="Int. J. Syst. Evol. Microbiol.">
        <title>The Global Catalogue of Microorganisms (GCM) 10K type strain sequencing project: providing services to taxonomists for standard genome sequencing and annotation.</title>
        <authorList>
            <consortium name="The Broad Institute Genomics Platform"/>
            <consortium name="The Broad Institute Genome Sequencing Center for Infectious Disease"/>
            <person name="Wu L."/>
            <person name="Ma J."/>
        </authorList>
    </citation>
    <scope>NUCLEOTIDE SEQUENCE [LARGE SCALE GENOMIC DNA]</scope>
    <source>
        <strain evidence="3">CGMCC 1.12404</strain>
    </source>
</reference>
<dbReference type="Proteomes" id="UP000617979">
    <property type="component" value="Unassembled WGS sequence"/>
</dbReference>
<proteinExistence type="predicted"/>
<evidence type="ECO:0000256" key="1">
    <source>
        <dbReference type="SAM" id="MobiDB-lite"/>
    </source>
</evidence>
<sequence length="56" mass="6550">MSVSGFKKRDTYDGSIQYHMIQIQFGDALWERVGKHEDPVRGEKETDQSLFERGDM</sequence>
<keyword evidence="3" id="KW-1185">Reference proteome</keyword>
<protein>
    <submittedName>
        <fullName evidence="2">Uncharacterized protein</fullName>
    </submittedName>
</protein>
<name>A0ABQ1H588_9BACL</name>
<evidence type="ECO:0000313" key="2">
    <source>
        <dbReference type="EMBL" id="GGA58650.1"/>
    </source>
</evidence>
<evidence type="ECO:0000313" key="3">
    <source>
        <dbReference type="Proteomes" id="UP000617979"/>
    </source>
</evidence>
<organism evidence="2 3">
    <name type="scientific">Kroppenstedtia guangzhouensis</name>
    <dbReference type="NCBI Taxonomy" id="1274356"/>
    <lineage>
        <taxon>Bacteria</taxon>
        <taxon>Bacillati</taxon>
        <taxon>Bacillota</taxon>
        <taxon>Bacilli</taxon>
        <taxon>Bacillales</taxon>
        <taxon>Thermoactinomycetaceae</taxon>
        <taxon>Kroppenstedtia</taxon>
    </lineage>
</organism>
<dbReference type="EMBL" id="BMEX01000033">
    <property type="protein sequence ID" value="GGA58650.1"/>
    <property type="molecule type" value="Genomic_DNA"/>
</dbReference>
<accession>A0ABQ1H588</accession>
<feature type="region of interest" description="Disordered" evidence="1">
    <location>
        <begin position="37"/>
        <end position="56"/>
    </location>
</feature>
<comment type="caution">
    <text evidence="2">The sequence shown here is derived from an EMBL/GenBank/DDBJ whole genome shotgun (WGS) entry which is preliminary data.</text>
</comment>
<gene>
    <name evidence="2" type="ORF">GCM10007416_34810</name>
</gene>